<dbReference type="RefSeq" id="WP_219871533.1">
    <property type="nucleotide sequence ID" value="NZ_JAHZIJ010000002.1"/>
</dbReference>
<dbReference type="EMBL" id="JAHZIJ010000002">
    <property type="protein sequence ID" value="MBW7474312.1"/>
    <property type="molecule type" value="Genomic_DNA"/>
</dbReference>
<organism evidence="1 2">
    <name type="scientific">Paenibacillus oenotherae</name>
    <dbReference type="NCBI Taxonomy" id="1435645"/>
    <lineage>
        <taxon>Bacteria</taxon>
        <taxon>Bacillati</taxon>
        <taxon>Bacillota</taxon>
        <taxon>Bacilli</taxon>
        <taxon>Bacillales</taxon>
        <taxon>Paenibacillaceae</taxon>
        <taxon>Paenibacillus</taxon>
    </lineage>
</organism>
<keyword evidence="2" id="KW-1185">Reference proteome</keyword>
<dbReference type="InterPro" id="IPR013493">
    <property type="entry name" value="CHP02677"/>
</dbReference>
<protein>
    <submittedName>
        <fullName evidence="1">TIGR02677 family protein</fullName>
    </submittedName>
</protein>
<gene>
    <name evidence="1" type="ORF">K0T92_06115</name>
</gene>
<name>A0ABS7D407_9BACL</name>
<proteinExistence type="predicted"/>
<evidence type="ECO:0000313" key="1">
    <source>
        <dbReference type="EMBL" id="MBW7474312.1"/>
    </source>
</evidence>
<comment type="caution">
    <text evidence="1">The sequence shown here is derived from an EMBL/GenBank/DDBJ whole genome shotgun (WGS) entry which is preliminary data.</text>
</comment>
<evidence type="ECO:0000313" key="2">
    <source>
        <dbReference type="Proteomes" id="UP000812277"/>
    </source>
</evidence>
<dbReference type="Proteomes" id="UP000812277">
    <property type="component" value="Unassembled WGS sequence"/>
</dbReference>
<dbReference type="Pfam" id="PF09660">
    <property type="entry name" value="DUF2397"/>
    <property type="match status" value="1"/>
</dbReference>
<sequence length="507" mass="59600">MKNYNFDSEPLFKYLTEPRAPIYRAIARFLYEKHNRQDSSTTIDEIQELLTRNVIDSEDFDEARVKEALRSLEKWEVIETEKTKGRGMTIAEWNRNRFTYRLTKAGIEIETLLIRLDEPDQSLLSGLKSRQFNILLNKLELLKNTQARYLSRERMMEVWSSVFDVHKELRTNASSYLYHIQKAEKADLFNTEAFLEFKDNIMQYLGAYIMELKRNKHSIREMIKSIPDSHIEDYVDTMLKENKVNALLYEDYSPDEMRVSLLEKWRELQTWFLGSNGSMSDIEILEERTNEAIGMIVTYAKRHSEARNTASRIQDYKILAGLFKQSGSMENAHKLFAAVMGASNSRSLFSPSDIEIQSDGKYINGEDIWKTNIGVFYLPNMSRTGPRRERNNSVIQNNDEQQKYIMIEKIKRRKAEEEDVKRLIKDGKIVLANTEILKPHQRKTILKWLNKSVKQRQGKKDAKKYYRTEMGFKFKVTYRSDNKRVPILCTDGVLYGPDIILEFEGEN</sequence>
<accession>A0ABS7D407</accession>
<reference evidence="1 2" key="1">
    <citation type="submission" date="2021-07" db="EMBL/GenBank/DDBJ databases">
        <title>Paenibacillus radiodurans sp. nov., isolated from the southeastern edge of Tengger Desert.</title>
        <authorList>
            <person name="Zhang G."/>
        </authorList>
    </citation>
    <scope>NUCLEOTIDE SEQUENCE [LARGE SCALE GENOMIC DNA]</scope>
    <source>
        <strain evidence="1 2">DT7-4</strain>
    </source>
</reference>
<dbReference type="NCBIfam" id="TIGR02677">
    <property type="entry name" value="TIGR02677 family protein"/>
    <property type="match status" value="1"/>
</dbReference>